<dbReference type="GO" id="GO:0005886">
    <property type="term" value="C:plasma membrane"/>
    <property type="evidence" value="ECO:0007669"/>
    <property type="project" value="UniProtKB-SubCell"/>
</dbReference>
<comment type="cofactor">
    <cofactor evidence="14 15">
        <name>heme b</name>
        <dbReference type="ChEBI" id="CHEBI:60344"/>
    </cofactor>
    <text evidence="14 15">Binds 1 heme b (iron(II)-protoporphyrin IX) group per subunit.</text>
</comment>
<keyword evidence="6 14" id="KW-0349">Heme</keyword>
<keyword evidence="12 14" id="KW-0472">Membrane</keyword>
<evidence type="ECO:0000256" key="4">
    <source>
        <dbReference type="ARBA" id="ARBA00017504"/>
    </source>
</evidence>
<dbReference type="PANTHER" id="PTHR40255:SF1">
    <property type="entry name" value="PROTOPORPHYRINOGEN IX OXIDASE"/>
    <property type="match status" value="1"/>
</dbReference>
<evidence type="ECO:0000256" key="1">
    <source>
        <dbReference type="ARBA" id="ARBA00004651"/>
    </source>
</evidence>
<feature type="binding site" description="axial binding residue" evidence="14">
    <location>
        <position position="10"/>
    </location>
    <ligand>
        <name>heme</name>
        <dbReference type="ChEBI" id="CHEBI:30413"/>
    </ligand>
    <ligandPart>
        <name>Fe</name>
        <dbReference type="ChEBI" id="CHEBI:18248"/>
    </ligandPart>
</feature>
<dbReference type="EC" id="1.3.99.-" evidence="14 15"/>
<keyword evidence="5 14" id="KW-1003">Cell membrane</keyword>
<comment type="pathway">
    <text evidence="2 14 15">Porphyrin-containing compound metabolism; protoporphyrin-IX biosynthesis; protoporphyrin-IX from protoporphyrinogen-IX: step 1/1.</text>
</comment>
<dbReference type="AlphaFoldDB" id="A0AA41X0C0"/>
<evidence type="ECO:0000256" key="7">
    <source>
        <dbReference type="ARBA" id="ARBA00022692"/>
    </source>
</evidence>
<dbReference type="GO" id="GO:0046872">
    <property type="term" value="F:metal ion binding"/>
    <property type="evidence" value="ECO:0007669"/>
    <property type="project" value="UniProtKB-UniRule"/>
</dbReference>
<comment type="caution">
    <text evidence="16">The sequence shown here is derived from an EMBL/GenBank/DDBJ whole genome shotgun (WGS) entry which is preliminary data.</text>
</comment>
<evidence type="ECO:0000313" key="17">
    <source>
        <dbReference type="Proteomes" id="UP001165413"/>
    </source>
</evidence>
<evidence type="ECO:0000256" key="14">
    <source>
        <dbReference type="HAMAP-Rule" id="MF_02239"/>
    </source>
</evidence>
<dbReference type="EMBL" id="JANATA010000020">
    <property type="protein sequence ID" value="MCP3429375.1"/>
    <property type="molecule type" value="Genomic_DNA"/>
</dbReference>
<dbReference type="PANTHER" id="PTHR40255">
    <property type="entry name" value="UPF0093 MEMBRANE PROTEIN SLR1790"/>
    <property type="match status" value="1"/>
</dbReference>
<evidence type="ECO:0000256" key="6">
    <source>
        <dbReference type="ARBA" id="ARBA00022617"/>
    </source>
</evidence>
<dbReference type="PIRSF" id="PIRSF004638">
    <property type="entry name" value="UCP004638"/>
    <property type="match status" value="1"/>
</dbReference>
<proteinExistence type="inferred from homology"/>
<dbReference type="GO" id="GO:0070818">
    <property type="term" value="F:protoporphyrinogen oxidase activity"/>
    <property type="evidence" value="ECO:0007669"/>
    <property type="project" value="UniProtKB-UniRule"/>
</dbReference>
<dbReference type="RefSeq" id="WP_254101627.1">
    <property type="nucleotide sequence ID" value="NZ_JANATA010000020.1"/>
</dbReference>
<evidence type="ECO:0000256" key="10">
    <source>
        <dbReference type="ARBA" id="ARBA00023002"/>
    </source>
</evidence>
<reference evidence="16" key="1">
    <citation type="submission" date="2022-07" db="EMBL/GenBank/DDBJ databases">
        <title>Characterization of the Novel Bacterium Alteromonas immobilis LMIT006 and Alteromonas gregis LMIT007.</title>
        <authorList>
            <person name="Lin X."/>
        </authorList>
    </citation>
    <scope>NUCLEOTIDE SEQUENCE</scope>
    <source>
        <strain evidence="16">LMIT007</strain>
    </source>
</reference>
<comment type="catalytic activity">
    <reaction evidence="13 14 15">
        <text>protoporphyrinogen IX + 3 A = protoporphyrin IX + 3 AH2</text>
        <dbReference type="Rhea" id="RHEA:62000"/>
        <dbReference type="ChEBI" id="CHEBI:13193"/>
        <dbReference type="ChEBI" id="CHEBI:17499"/>
        <dbReference type="ChEBI" id="CHEBI:57306"/>
        <dbReference type="ChEBI" id="CHEBI:57307"/>
    </reaction>
</comment>
<evidence type="ECO:0000256" key="8">
    <source>
        <dbReference type="ARBA" id="ARBA00022723"/>
    </source>
</evidence>
<keyword evidence="11 14" id="KW-0408">Iron</keyword>
<keyword evidence="8 14" id="KW-0479">Metal-binding</keyword>
<gene>
    <name evidence="16" type="ORF">NLF92_10500</name>
</gene>
<comment type="similarity">
    <text evidence="3 14 15">Belongs to the HemJ family.</text>
</comment>
<evidence type="ECO:0000256" key="5">
    <source>
        <dbReference type="ARBA" id="ARBA00022475"/>
    </source>
</evidence>
<keyword evidence="7 14" id="KW-0812">Transmembrane</keyword>
<evidence type="ECO:0000256" key="2">
    <source>
        <dbReference type="ARBA" id="ARBA00005073"/>
    </source>
</evidence>
<dbReference type="Proteomes" id="UP001165413">
    <property type="component" value="Unassembled WGS sequence"/>
</dbReference>
<name>A0AA41X0C0_9ALTE</name>
<dbReference type="InterPro" id="IPR005265">
    <property type="entry name" value="HemJ-like"/>
</dbReference>
<evidence type="ECO:0000256" key="12">
    <source>
        <dbReference type="ARBA" id="ARBA00023136"/>
    </source>
</evidence>
<evidence type="ECO:0000256" key="13">
    <source>
        <dbReference type="ARBA" id="ARBA00048390"/>
    </source>
</evidence>
<accession>A0AA41X0C0</accession>
<keyword evidence="10 14" id="KW-0560">Oxidoreductase</keyword>
<evidence type="ECO:0000256" key="3">
    <source>
        <dbReference type="ARBA" id="ARBA00006501"/>
    </source>
</evidence>
<comment type="subunit">
    <text evidence="14">Homodimer.</text>
</comment>
<keyword evidence="9 14" id="KW-1133">Transmembrane helix</keyword>
<dbReference type="GO" id="GO:0006782">
    <property type="term" value="P:protoporphyrinogen IX biosynthetic process"/>
    <property type="evidence" value="ECO:0007669"/>
    <property type="project" value="UniProtKB-UniRule"/>
</dbReference>
<evidence type="ECO:0000256" key="11">
    <source>
        <dbReference type="ARBA" id="ARBA00023004"/>
    </source>
</evidence>
<evidence type="ECO:0000256" key="15">
    <source>
        <dbReference type="PIRNR" id="PIRNR004638"/>
    </source>
</evidence>
<feature type="transmembrane region" description="Helical" evidence="14">
    <location>
        <begin position="76"/>
        <end position="100"/>
    </location>
</feature>
<comment type="subcellular location">
    <subcellularLocation>
        <location evidence="1 14">Cell membrane</location>
        <topology evidence="1 14">Multi-pass membrane protein</topology>
    </subcellularLocation>
</comment>
<protein>
    <recommendedName>
        <fullName evidence="4 14">Protoporphyrinogen IX oxidase</fullName>
        <shortName evidence="14">PPO</shortName>
        <ecNumber evidence="14 15">1.3.99.-</ecNumber>
    </recommendedName>
</protein>
<evidence type="ECO:0000313" key="16">
    <source>
        <dbReference type="EMBL" id="MCP3429375.1"/>
    </source>
</evidence>
<feature type="binding site" description="axial binding residue" evidence="14">
    <location>
        <position position="86"/>
    </location>
    <ligand>
        <name>heme</name>
        <dbReference type="ChEBI" id="CHEBI:30413"/>
    </ligand>
    <ligandPart>
        <name>Fe</name>
        <dbReference type="ChEBI" id="CHEBI:18248"/>
    </ligandPart>
</feature>
<feature type="transmembrane region" description="Helical" evidence="14">
    <location>
        <begin position="121"/>
        <end position="139"/>
    </location>
</feature>
<feature type="transmembrane region" description="Helical" evidence="14">
    <location>
        <begin position="50"/>
        <end position="70"/>
    </location>
</feature>
<comment type="function">
    <text evidence="14 15">Catalyzes the oxidation of protoporphyrinogen IX to protoporphyrin IX.</text>
</comment>
<feature type="transmembrane region" description="Helical" evidence="14">
    <location>
        <begin position="6"/>
        <end position="29"/>
    </location>
</feature>
<dbReference type="HAMAP" id="MF_02239">
    <property type="entry name" value="HemJ"/>
    <property type="match status" value="1"/>
</dbReference>
<dbReference type="Pfam" id="PF03653">
    <property type="entry name" value="UPF0093"/>
    <property type="match status" value="1"/>
</dbReference>
<sequence length="142" mass="16660">MTILWLKALHVFFMLAWMAGIFYLPRLFVYFAESPHQETRDTLKIMQRRLWFFVTPFALLTLIFGIWLIVSYGSAWLAASAWLHAKLVLVATLYAYHIYLYLIMRDLAQDKNIKTPKFYRILNEVPVLGVLAIVVFAVVKPF</sequence>
<keyword evidence="17" id="KW-1185">Reference proteome</keyword>
<organism evidence="16 17">
    <name type="scientific">Opacimonas viscosa</name>
    <dbReference type="NCBI Taxonomy" id="2961944"/>
    <lineage>
        <taxon>Bacteria</taxon>
        <taxon>Pseudomonadati</taxon>
        <taxon>Pseudomonadota</taxon>
        <taxon>Gammaproteobacteria</taxon>
        <taxon>Alteromonadales</taxon>
        <taxon>Alteromonadaceae</taxon>
        <taxon>Opacimonas</taxon>
    </lineage>
</organism>
<evidence type="ECO:0000256" key="9">
    <source>
        <dbReference type="ARBA" id="ARBA00022989"/>
    </source>
</evidence>